<evidence type="ECO:0000313" key="3">
    <source>
        <dbReference type="Proteomes" id="UP001187192"/>
    </source>
</evidence>
<feature type="compositionally biased region" description="Polar residues" evidence="1">
    <location>
        <begin position="1"/>
        <end position="10"/>
    </location>
</feature>
<evidence type="ECO:0000313" key="2">
    <source>
        <dbReference type="EMBL" id="GMN45618.1"/>
    </source>
</evidence>
<reference evidence="2" key="1">
    <citation type="submission" date="2023-07" db="EMBL/GenBank/DDBJ databases">
        <title>draft genome sequence of fig (Ficus carica).</title>
        <authorList>
            <person name="Takahashi T."/>
            <person name="Nishimura K."/>
        </authorList>
    </citation>
    <scope>NUCLEOTIDE SEQUENCE</scope>
</reference>
<name>A0AA88A049_FICCA</name>
<feature type="region of interest" description="Disordered" evidence="1">
    <location>
        <begin position="1"/>
        <end position="44"/>
    </location>
</feature>
<organism evidence="2 3">
    <name type="scientific">Ficus carica</name>
    <name type="common">Common fig</name>
    <dbReference type="NCBI Taxonomy" id="3494"/>
    <lineage>
        <taxon>Eukaryota</taxon>
        <taxon>Viridiplantae</taxon>
        <taxon>Streptophyta</taxon>
        <taxon>Embryophyta</taxon>
        <taxon>Tracheophyta</taxon>
        <taxon>Spermatophyta</taxon>
        <taxon>Magnoliopsida</taxon>
        <taxon>eudicotyledons</taxon>
        <taxon>Gunneridae</taxon>
        <taxon>Pentapetalae</taxon>
        <taxon>rosids</taxon>
        <taxon>fabids</taxon>
        <taxon>Rosales</taxon>
        <taxon>Moraceae</taxon>
        <taxon>Ficeae</taxon>
        <taxon>Ficus</taxon>
    </lineage>
</organism>
<protein>
    <submittedName>
        <fullName evidence="2">Uncharacterized protein</fullName>
    </submittedName>
</protein>
<proteinExistence type="predicted"/>
<comment type="caution">
    <text evidence="2">The sequence shown here is derived from an EMBL/GenBank/DDBJ whole genome shotgun (WGS) entry which is preliminary data.</text>
</comment>
<dbReference type="AlphaFoldDB" id="A0AA88A049"/>
<accession>A0AA88A049</accession>
<keyword evidence="3" id="KW-1185">Reference proteome</keyword>
<sequence length="44" mass="4793">MLYLPNTENGEISPAQGRYSGENGVSKAAPRQWKQAGQGMGKER</sequence>
<gene>
    <name evidence="2" type="ORF">TIFTF001_014804</name>
</gene>
<dbReference type="Proteomes" id="UP001187192">
    <property type="component" value="Unassembled WGS sequence"/>
</dbReference>
<evidence type="ECO:0000256" key="1">
    <source>
        <dbReference type="SAM" id="MobiDB-lite"/>
    </source>
</evidence>
<dbReference type="EMBL" id="BTGU01000021">
    <property type="protein sequence ID" value="GMN45618.1"/>
    <property type="molecule type" value="Genomic_DNA"/>
</dbReference>